<accession>A0A8K0EHF8</accession>
<sequence>MVFTAAQRVLSVVILIILVKEITTSKGLVAKETNAEKIDRLLREIEEYEESEARGEDTQDMPVVRGRSGRKKKPKTPRVNLGHRQLSFPAPPATKNFVEIPGMSEDLRSFTICLHMRTDSVKGSTLFTYYDKDGAEQISLYSDERRTKYKLRINARHHGQKKAELKNLDGKWHVICALWEGKHGSYEIWSDGKIRVSGEGLDDDFKISGGGTFVLGQGGDKKKKFKDDAAFSGDISHFNVWDEWLDKADLRSREKSCKLEGNVINWNADDIKLTVNGKILIDKFSCMWKRELPADEVDLLTERIEKDKALEEDD</sequence>
<comment type="caution">
    <text evidence="6">Lacks conserved residue(s) required for the propagation of feature annotation.</text>
</comment>
<dbReference type="EMBL" id="OV696687">
    <property type="protein sequence ID" value="CAH1253313.1"/>
    <property type="molecule type" value="Genomic_DNA"/>
</dbReference>
<keyword evidence="11" id="KW-1185">Reference proteome</keyword>
<dbReference type="InterPro" id="IPR051360">
    <property type="entry name" value="Neuronal_Pentraxin_Related"/>
</dbReference>
<dbReference type="InterPro" id="IPR013320">
    <property type="entry name" value="ConA-like_dom_sf"/>
</dbReference>
<gene>
    <name evidence="10" type="primary">NPTX2</name>
    <name evidence="10" type="ORF">BLAG_LOCUS13125</name>
</gene>
<keyword evidence="2" id="KW-0479">Metal-binding</keyword>
<feature type="compositionally biased region" description="Basic residues" evidence="7">
    <location>
        <begin position="67"/>
        <end position="76"/>
    </location>
</feature>
<keyword evidence="4" id="KW-1015">Disulfide bond</keyword>
<feature type="chain" id="PRO_5035453076" evidence="8">
    <location>
        <begin position="25"/>
        <end position="314"/>
    </location>
</feature>
<comment type="cofactor">
    <cofactor evidence="1">
        <name>Ca(2+)</name>
        <dbReference type="ChEBI" id="CHEBI:29108"/>
    </cofactor>
</comment>
<feature type="region of interest" description="Disordered" evidence="7">
    <location>
        <begin position="49"/>
        <end position="85"/>
    </location>
</feature>
<dbReference type="OrthoDB" id="10009351at2759"/>
<evidence type="ECO:0000313" key="10">
    <source>
        <dbReference type="EMBL" id="CAH1253313.1"/>
    </source>
</evidence>
<evidence type="ECO:0000256" key="3">
    <source>
        <dbReference type="ARBA" id="ARBA00022837"/>
    </source>
</evidence>
<evidence type="ECO:0000256" key="8">
    <source>
        <dbReference type="SAM" id="SignalP"/>
    </source>
</evidence>
<dbReference type="PANTHER" id="PTHR19277">
    <property type="entry name" value="PENTRAXIN"/>
    <property type="match status" value="1"/>
</dbReference>
<keyword evidence="8" id="KW-0732">Signal</keyword>
<keyword evidence="3" id="KW-0106">Calcium</keyword>
<organism evidence="10 11">
    <name type="scientific">Branchiostoma lanceolatum</name>
    <name type="common">Common lancelet</name>
    <name type="synonym">Amphioxus lanceolatum</name>
    <dbReference type="NCBI Taxonomy" id="7740"/>
    <lineage>
        <taxon>Eukaryota</taxon>
        <taxon>Metazoa</taxon>
        <taxon>Chordata</taxon>
        <taxon>Cephalochordata</taxon>
        <taxon>Leptocardii</taxon>
        <taxon>Amphioxiformes</taxon>
        <taxon>Branchiostomatidae</taxon>
        <taxon>Branchiostoma</taxon>
    </lineage>
</organism>
<dbReference type="PANTHER" id="PTHR19277:SF161">
    <property type="entry name" value="LAMININ G DOMAIN-CONTAINING PROTEIN"/>
    <property type="match status" value="1"/>
</dbReference>
<evidence type="ECO:0000256" key="4">
    <source>
        <dbReference type="ARBA" id="ARBA00023157"/>
    </source>
</evidence>
<dbReference type="SMART" id="SM00159">
    <property type="entry name" value="PTX"/>
    <property type="match status" value="1"/>
</dbReference>
<evidence type="ECO:0000259" key="9">
    <source>
        <dbReference type="PROSITE" id="PS51828"/>
    </source>
</evidence>
<keyword evidence="5" id="KW-0325">Glycoprotein</keyword>
<evidence type="ECO:0000256" key="1">
    <source>
        <dbReference type="ARBA" id="ARBA00001913"/>
    </source>
</evidence>
<proteinExistence type="predicted"/>
<dbReference type="PROSITE" id="PS51828">
    <property type="entry name" value="PTX_2"/>
    <property type="match status" value="1"/>
</dbReference>
<evidence type="ECO:0000256" key="7">
    <source>
        <dbReference type="SAM" id="MobiDB-lite"/>
    </source>
</evidence>
<evidence type="ECO:0000256" key="6">
    <source>
        <dbReference type="PROSITE-ProRule" id="PRU01172"/>
    </source>
</evidence>
<dbReference type="AlphaFoldDB" id="A0A8K0EHF8"/>
<name>A0A8K0EHF8_BRALA</name>
<evidence type="ECO:0000256" key="2">
    <source>
        <dbReference type="ARBA" id="ARBA00022723"/>
    </source>
</evidence>
<protein>
    <submittedName>
        <fullName evidence="10">NPTX2 protein</fullName>
    </submittedName>
</protein>
<feature type="signal peptide" evidence="8">
    <location>
        <begin position="1"/>
        <end position="24"/>
    </location>
</feature>
<dbReference type="PRINTS" id="PR00895">
    <property type="entry name" value="PENTAXIN"/>
</dbReference>
<dbReference type="InterPro" id="IPR001759">
    <property type="entry name" value="PTX_dom"/>
</dbReference>
<feature type="domain" description="Pentraxin (PTX)" evidence="9">
    <location>
        <begin position="82"/>
        <end position="286"/>
    </location>
</feature>
<dbReference type="Pfam" id="PF00354">
    <property type="entry name" value="Pentaxin"/>
    <property type="match status" value="1"/>
</dbReference>
<evidence type="ECO:0000313" key="11">
    <source>
        <dbReference type="Proteomes" id="UP000838412"/>
    </source>
</evidence>
<reference evidence="10" key="1">
    <citation type="submission" date="2022-01" db="EMBL/GenBank/DDBJ databases">
        <authorList>
            <person name="Braso-Vives M."/>
        </authorList>
    </citation>
    <scope>NUCLEOTIDE SEQUENCE</scope>
</reference>
<dbReference type="Proteomes" id="UP000838412">
    <property type="component" value="Chromosome 2"/>
</dbReference>
<dbReference type="GO" id="GO:0046872">
    <property type="term" value="F:metal ion binding"/>
    <property type="evidence" value="ECO:0007669"/>
    <property type="project" value="UniProtKB-KW"/>
</dbReference>
<evidence type="ECO:0000256" key="5">
    <source>
        <dbReference type="ARBA" id="ARBA00023180"/>
    </source>
</evidence>
<dbReference type="SUPFAM" id="SSF49899">
    <property type="entry name" value="Concanavalin A-like lectins/glucanases"/>
    <property type="match status" value="1"/>
</dbReference>
<dbReference type="Gene3D" id="2.60.120.200">
    <property type="match status" value="1"/>
</dbReference>